<gene>
    <name evidence="1" type="ORF">SAMN04487905_108167</name>
</gene>
<name>A0A1H0VBR0_9ACTN</name>
<dbReference type="EMBL" id="FNJR01000008">
    <property type="protein sequence ID" value="SDP75972.1"/>
    <property type="molecule type" value="Genomic_DNA"/>
</dbReference>
<evidence type="ECO:0000313" key="2">
    <source>
        <dbReference type="Proteomes" id="UP000199497"/>
    </source>
</evidence>
<dbReference type="Proteomes" id="UP000199497">
    <property type="component" value="Unassembled WGS sequence"/>
</dbReference>
<organism evidence="1 2">
    <name type="scientific">Actinopolyspora xinjiangensis</name>
    <dbReference type="NCBI Taxonomy" id="405564"/>
    <lineage>
        <taxon>Bacteria</taxon>
        <taxon>Bacillati</taxon>
        <taxon>Actinomycetota</taxon>
        <taxon>Actinomycetes</taxon>
        <taxon>Actinopolysporales</taxon>
        <taxon>Actinopolysporaceae</taxon>
        <taxon>Actinopolyspora</taxon>
    </lineage>
</organism>
<reference evidence="2" key="1">
    <citation type="submission" date="2016-10" db="EMBL/GenBank/DDBJ databases">
        <authorList>
            <person name="Varghese N."/>
            <person name="Submissions S."/>
        </authorList>
    </citation>
    <scope>NUCLEOTIDE SEQUENCE [LARGE SCALE GENOMIC DNA]</scope>
    <source>
        <strain evidence="2">DSM 46732</strain>
    </source>
</reference>
<evidence type="ECO:0000313" key="1">
    <source>
        <dbReference type="EMBL" id="SDP75972.1"/>
    </source>
</evidence>
<protein>
    <submittedName>
        <fullName evidence="1">Uncharacterized protein</fullName>
    </submittedName>
</protein>
<keyword evidence="2" id="KW-1185">Reference proteome</keyword>
<dbReference type="STRING" id="405564.SAMN04487905_108167"/>
<proteinExistence type="predicted"/>
<accession>A0A1H0VBR0</accession>
<sequence length="67" mass="7217">MGAQRTLYRGRPIGLESRRGMAALGGGSQHDSPYPLRFAVHTAHIRIPFDLALHGGSTVEPEPKGHS</sequence>
<dbReference type="AlphaFoldDB" id="A0A1H0VBR0"/>